<keyword evidence="2" id="KW-0472">Membrane</keyword>
<accession>A0A0A3IIE4</accession>
<keyword evidence="2" id="KW-0812">Transmembrane</keyword>
<protein>
    <submittedName>
        <fullName evidence="3">Phage capsid protein</fullName>
    </submittedName>
</protein>
<comment type="caution">
    <text evidence="3">The sequence shown here is derived from an EMBL/GenBank/DDBJ whole genome shotgun (WGS) entry which is preliminary data.</text>
</comment>
<dbReference type="STRING" id="1220589.CD32_13270"/>
<evidence type="ECO:0000256" key="1">
    <source>
        <dbReference type="SAM" id="MobiDB-lite"/>
    </source>
</evidence>
<dbReference type="EMBL" id="JPVP01000056">
    <property type="protein sequence ID" value="KGR84541.1"/>
    <property type="molecule type" value="Genomic_DNA"/>
</dbReference>
<dbReference type="InterPro" id="IPR045946">
    <property type="entry name" value="DUF6366"/>
</dbReference>
<reference evidence="3 4" key="1">
    <citation type="submission" date="2014-02" db="EMBL/GenBank/DDBJ databases">
        <title>Draft genome sequence of Lysinibacillus odysseyi NBRC 100172.</title>
        <authorList>
            <person name="Zhang F."/>
            <person name="Wang G."/>
            <person name="Zhang L."/>
        </authorList>
    </citation>
    <scope>NUCLEOTIDE SEQUENCE [LARGE SCALE GENOMIC DNA]</scope>
    <source>
        <strain evidence="3 4">NBRC 100172</strain>
    </source>
</reference>
<evidence type="ECO:0000313" key="3">
    <source>
        <dbReference type="EMBL" id="KGR84541.1"/>
    </source>
</evidence>
<dbReference type="Pfam" id="PF19893">
    <property type="entry name" value="DUF6366"/>
    <property type="match status" value="1"/>
</dbReference>
<gene>
    <name evidence="3" type="ORF">CD32_13270</name>
</gene>
<organism evidence="3 4">
    <name type="scientific">Lysinibacillus odysseyi 34hs-1 = NBRC 100172</name>
    <dbReference type="NCBI Taxonomy" id="1220589"/>
    <lineage>
        <taxon>Bacteria</taxon>
        <taxon>Bacillati</taxon>
        <taxon>Bacillota</taxon>
        <taxon>Bacilli</taxon>
        <taxon>Bacillales</taxon>
        <taxon>Bacillaceae</taxon>
        <taxon>Lysinibacillus</taxon>
    </lineage>
</organism>
<evidence type="ECO:0000256" key="2">
    <source>
        <dbReference type="SAM" id="Phobius"/>
    </source>
</evidence>
<keyword evidence="4" id="KW-1185">Reference proteome</keyword>
<dbReference type="OrthoDB" id="2935923at2"/>
<dbReference type="Proteomes" id="UP000030437">
    <property type="component" value="Unassembled WGS sequence"/>
</dbReference>
<proteinExistence type="predicted"/>
<dbReference type="eggNOG" id="ENOG5033ECS">
    <property type="taxonomic scope" value="Bacteria"/>
</dbReference>
<feature type="transmembrane region" description="Helical" evidence="2">
    <location>
        <begin position="46"/>
        <end position="65"/>
    </location>
</feature>
<evidence type="ECO:0000313" key="4">
    <source>
        <dbReference type="Proteomes" id="UP000030437"/>
    </source>
</evidence>
<dbReference type="AlphaFoldDB" id="A0A0A3IIE4"/>
<dbReference type="RefSeq" id="WP_036155296.1">
    <property type="nucleotide sequence ID" value="NZ_AVCX01000005.1"/>
</dbReference>
<keyword evidence="2" id="KW-1133">Transmembrane helix</keyword>
<name>A0A0A3IIE4_9BACI</name>
<sequence>MERKEQPAEERERLRQKELKSNTAGSLQEGFNRAANGSLTDLAGDLGWKGIGVLITVFLIGYFIYQLLF</sequence>
<feature type="region of interest" description="Disordered" evidence="1">
    <location>
        <begin position="1"/>
        <end position="29"/>
    </location>
</feature>
<feature type="compositionally biased region" description="Basic and acidic residues" evidence="1">
    <location>
        <begin position="1"/>
        <end position="20"/>
    </location>
</feature>